<gene>
    <name evidence="1" type="ORF">HA237_05245</name>
</gene>
<sequence length="353" mass="40542">MARVLFTVCGIGMGHAARSSVIIKELMKEHEVLVVSYGDGYNFLKEQFDVTQINWFRLIYDKDQYKPITTIFYNIPRAPFVFASNFLKLFKISEKFKPDIVVSDFDINGLYVAGLLNIPTITISNMHLMEYERLFANINEKIDYYLTQRPVIKAFDSSNHTIVVSIVKPKAKSKNVYFFYPLLRQEILKAKPKDKGYFLVYSSETQLGGIIPILRKFPKQKFVVRGKKLPDEKNISFKPMFSDKEFTRDLSNCSGVFCHGGLSLISEAVILKKPVFVFTPKEFSERYYNGKLVEKLGFGLLEEKPSVQGISSFISSLPKFKENLAKSKITAENSKIVRKVKSLIKLELRGREK</sequence>
<dbReference type="Proteomes" id="UP000577419">
    <property type="component" value="Unassembled WGS sequence"/>
</dbReference>
<protein>
    <recommendedName>
        <fullName evidence="3">Glycosyl transferase family 28 C-terminal domain-containing protein</fullName>
    </recommendedName>
</protein>
<name>A0A7J4ITF7_9ARCH</name>
<comment type="caution">
    <text evidence="1">The sequence shown here is derived from an EMBL/GenBank/DDBJ whole genome shotgun (WGS) entry which is preliminary data.</text>
</comment>
<proteinExistence type="predicted"/>
<dbReference type="SUPFAM" id="SSF53756">
    <property type="entry name" value="UDP-Glycosyltransferase/glycogen phosphorylase"/>
    <property type="match status" value="1"/>
</dbReference>
<dbReference type="Pfam" id="PF13528">
    <property type="entry name" value="Glyco_trans_1_3"/>
    <property type="match status" value="1"/>
</dbReference>
<dbReference type="AlphaFoldDB" id="A0A7J4ITF7"/>
<accession>A0A7J4ITF7</accession>
<dbReference type="Gene3D" id="3.40.50.2000">
    <property type="entry name" value="Glycogen Phosphorylase B"/>
    <property type="match status" value="2"/>
</dbReference>
<evidence type="ECO:0008006" key="3">
    <source>
        <dbReference type="Google" id="ProtNLM"/>
    </source>
</evidence>
<evidence type="ECO:0000313" key="2">
    <source>
        <dbReference type="Proteomes" id="UP000577419"/>
    </source>
</evidence>
<organism evidence="1 2">
    <name type="scientific">Candidatus Iainarchaeum sp</name>
    <dbReference type="NCBI Taxonomy" id="3101447"/>
    <lineage>
        <taxon>Archaea</taxon>
        <taxon>Candidatus Iainarchaeota</taxon>
        <taxon>Candidatus Iainarchaeia</taxon>
        <taxon>Candidatus Iainarchaeales</taxon>
        <taxon>Candidatus Iainarchaeaceae</taxon>
        <taxon>Candidatus Iainarchaeum</taxon>
    </lineage>
</organism>
<evidence type="ECO:0000313" key="1">
    <source>
        <dbReference type="EMBL" id="HIH08742.1"/>
    </source>
</evidence>
<reference evidence="2" key="1">
    <citation type="journal article" date="2020" name="bioRxiv">
        <title>A rank-normalized archaeal taxonomy based on genome phylogeny resolves widespread incomplete and uneven classifications.</title>
        <authorList>
            <person name="Rinke C."/>
            <person name="Chuvochina M."/>
            <person name="Mussig A.J."/>
            <person name="Chaumeil P.-A."/>
            <person name="Waite D.W."/>
            <person name="Whitman W.B."/>
            <person name="Parks D.H."/>
            <person name="Hugenholtz P."/>
        </authorList>
    </citation>
    <scope>NUCLEOTIDE SEQUENCE [LARGE SCALE GENOMIC DNA]</scope>
</reference>
<dbReference type="EMBL" id="DUFG01000025">
    <property type="protein sequence ID" value="HIH08742.1"/>
    <property type="molecule type" value="Genomic_DNA"/>
</dbReference>